<feature type="repeat" description="TPR" evidence="8">
    <location>
        <begin position="72"/>
        <end position="105"/>
    </location>
</feature>
<protein>
    <recommendedName>
        <fullName evidence="3">protein O-GlcNAc transferase</fullName>
        <ecNumber evidence="3">2.4.1.255</ecNumber>
    </recommendedName>
</protein>
<proteinExistence type="inferred from homology"/>
<keyword evidence="6" id="KW-0677">Repeat</keyword>
<keyword evidence="5" id="KW-0808">Transferase</keyword>
<dbReference type="Gene3D" id="3.40.50.2000">
    <property type="entry name" value="Glycogen Phosphorylase B"/>
    <property type="match status" value="1"/>
</dbReference>
<dbReference type="Pfam" id="PF13432">
    <property type="entry name" value="TPR_16"/>
    <property type="match status" value="3"/>
</dbReference>
<evidence type="ECO:0000256" key="3">
    <source>
        <dbReference type="ARBA" id="ARBA00011970"/>
    </source>
</evidence>
<dbReference type="InterPro" id="IPR011990">
    <property type="entry name" value="TPR-like_helical_dom_sf"/>
</dbReference>
<keyword evidence="7 8" id="KW-0802">TPR repeat</keyword>
<name>A0A178MME1_9PROT</name>
<dbReference type="PROSITE" id="PS50005">
    <property type="entry name" value="TPR"/>
    <property type="match status" value="4"/>
</dbReference>
<dbReference type="Gene3D" id="3.40.50.11380">
    <property type="match status" value="1"/>
</dbReference>
<dbReference type="UniPathway" id="UPA00378"/>
<feature type="domain" description="O-GlcNAc transferase C-terminal" evidence="9">
    <location>
        <begin position="240"/>
        <end position="413"/>
    </location>
</feature>
<evidence type="ECO:0000256" key="4">
    <source>
        <dbReference type="ARBA" id="ARBA00022676"/>
    </source>
</evidence>
<feature type="repeat" description="TPR" evidence="8">
    <location>
        <begin position="38"/>
        <end position="71"/>
    </location>
</feature>
<dbReference type="SMART" id="SM00028">
    <property type="entry name" value="TPR"/>
    <property type="match status" value="7"/>
</dbReference>
<dbReference type="EC" id="2.4.1.255" evidence="3"/>
<dbReference type="PANTHER" id="PTHR44835">
    <property type="entry name" value="UDP-N-ACETYLGLUCOSAMINE--PEPTIDE N-ACETYLGLUCOSAMINYLTRANSFERASE SPINDLY-RELATED"/>
    <property type="match status" value="1"/>
</dbReference>
<dbReference type="Pfam" id="PF00515">
    <property type="entry name" value="TPR_1"/>
    <property type="match status" value="1"/>
</dbReference>
<evidence type="ECO:0000313" key="10">
    <source>
        <dbReference type="EMBL" id="OAN49841.1"/>
    </source>
</evidence>
<dbReference type="AlphaFoldDB" id="A0A178MME1"/>
<dbReference type="EMBL" id="LWQU01000143">
    <property type="protein sequence ID" value="OAN49841.1"/>
    <property type="molecule type" value="Genomic_DNA"/>
</dbReference>
<evidence type="ECO:0000256" key="1">
    <source>
        <dbReference type="ARBA" id="ARBA00004922"/>
    </source>
</evidence>
<evidence type="ECO:0000313" key="11">
    <source>
        <dbReference type="Proteomes" id="UP000078543"/>
    </source>
</evidence>
<comment type="similarity">
    <text evidence="2">Belongs to the glycosyltransferase 41 family. O-GlcNAc transferase subfamily.</text>
</comment>
<dbReference type="Pfam" id="PF13844">
    <property type="entry name" value="Glyco_transf_41"/>
    <property type="match status" value="2"/>
</dbReference>
<evidence type="ECO:0000256" key="7">
    <source>
        <dbReference type="ARBA" id="ARBA00022803"/>
    </source>
</evidence>
<dbReference type="Gene3D" id="1.25.40.10">
    <property type="entry name" value="Tetratricopeptide repeat domain"/>
    <property type="match status" value="1"/>
</dbReference>
<dbReference type="GO" id="GO:0097363">
    <property type="term" value="F:protein O-acetylglucosaminyltransferase activity"/>
    <property type="evidence" value="ECO:0007669"/>
    <property type="project" value="UniProtKB-EC"/>
</dbReference>
<dbReference type="OrthoDB" id="146908at2"/>
<dbReference type="RefSeq" id="WP_068501176.1">
    <property type="nucleotide sequence ID" value="NZ_LWQU01000143.1"/>
</dbReference>
<dbReference type="SUPFAM" id="SSF48452">
    <property type="entry name" value="TPR-like"/>
    <property type="match status" value="1"/>
</dbReference>
<accession>A0A178MME1</accession>
<keyword evidence="4" id="KW-0328">Glycosyltransferase</keyword>
<evidence type="ECO:0000256" key="8">
    <source>
        <dbReference type="PROSITE-ProRule" id="PRU00339"/>
    </source>
</evidence>
<organism evidence="10 11">
    <name type="scientific">Magnetospirillum moscoviense</name>
    <dbReference type="NCBI Taxonomy" id="1437059"/>
    <lineage>
        <taxon>Bacteria</taxon>
        <taxon>Pseudomonadati</taxon>
        <taxon>Pseudomonadota</taxon>
        <taxon>Alphaproteobacteria</taxon>
        <taxon>Rhodospirillales</taxon>
        <taxon>Rhodospirillaceae</taxon>
        <taxon>Magnetospirillum</taxon>
    </lineage>
</organism>
<feature type="repeat" description="TPR" evidence="8">
    <location>
        <begin position="204"/>
        <end position="237"/>
    </location>
</feature>
<sequence length="654" mass="71138">MSAFDDALAAALADHRAGRLDQAEPVYRSVIAACPDHAEAHHLLAVVCLQRGKPAEAIPLAQRAVELAPDHAKAWNTLGNARYALADLDGAQQAFRRAFAADPTLGDAAYNLATLLADGPDPATSIELFEQAAKLSPADPRPLNNLGRALLRLGRADRAEQALRRALDRAPAFADSLVNLGQALHKLGRPAEAVAMLRQAPKSPAQLTNLGNALETLGEMDQAVACFREAISLAPEVALPHHSLLVTLPFMDGVNAFEVAAEFKRFGQMREPALAKLARPALVDRDANRRLRIAYLSPALYHHVLRQNIGPVLAHHHRDEVHVSVYAHVPAPDDETLRMQADADAWCFIHAMSDEQVAQRIRADRIDILVHPMGHWSDNRILVCARKPAPVQISYLCNSPTSGLAAMDATIVDPWLDHDGRVKDWCVEKPVSLAGGFQVTRYDASPDIGPPPSRANGFVTFASFNNPAKLSDSTLALWASVLARVPGSRLLLKGGGLDDPDLAARVRHRLAAHGVGAERLELLGRVPGYEQHLASLNRVDIMLDTIPFTGGRTSEDALWMGVPVVTLVGPGVYGRYTFSHLNRIGCPELAAFTADQYIDKAAALAASPDRLADYRTSMRPAMLSSSIMDFDGHCRQLEEAMRDLWRQWCGVTVR</sequence>
<comment type="caution">
    <text evidence="10">The sequence shown here is derived from an EMBL/GenBank/DDBJ whole genome shotgun (WGS) entry which is preliminary data.</text>
</comment>
<dbReference type="PANTHER" id="PTHR44835:SF1">
    <property type="entry name" value="PROTEIN O-GLCNAC TRANSFERASE"/>
    <property type="match status" value="1"/>
</dbReference>
<dbReference type="Proteomes" id="UP000078543">
    <property type="component" value="Unassembled WGS sequence"/>
</dbReference>
<feature type="repeat" description="TPR" evidence="8">
    <location>
        <begin position="140"/>
        <end position="173"/>
    </location>
</feature>
<gene>
    <name evidence="10" type="ORF">A6A05_13040</name>
</gene>
<dbReference type="InterPro" id="IPR029489">
    <property type="entry name" value="OGT/SEC/SPY_C"/>
</dbReference>
<evidence type="ECO:0000256" key="6">
    <source>
        <dbReference type="ARBA" id="ARBA00022737"/>
    </source>
</evidence>
<evidence type="ECO:0000256" key="2">
    <source>
        <dbReference type="ARBA" id="ARBA00005386"/>
    </source>
</evidence>
<dbReference type="InterPro" id="IPR051939">
    <property type="entry name" value="Glycosyltr_41/O-GlcNAc_trsf"/>
</dbReference>
<comment type="pathway">
    <text evidence="1">Protein modification; protein glycosylation.</text>
</comment>
<reference evidence="10 11" key="1">
    <citation type="submission" date="2016-04" db="EMBL/GenBank/DDBJ databases">
        <title>Draft genome sequence of freshwater magnetotactic bacteria Magnetospirillum marisnigri SP-1 and Magnetospirillum moscoviense BB-1.</title>
        <authorList>
            <person name="Koziaeva V."/>
            <person name="Dziuba M.V."/>
            <person name="Ivanov T.M."/>
            <person name="Kuznetsov B."/>
            <person name="Grouzdev D.S."/>
        </authorList>
    </citation>
    <scope>NUCLEOTIDE SEQUENCE [LARGE SCALE GENOMIC DNA]</scope>
    <source>
        <strain evidence="10 11">BB-1</strain>
    </source>
</reference>
<dbReference type="InterPro" id="IPR019734">
    <property type="entry name" value="TPR_rpt"/>
</dbReference>
<feature type="domain" description="O-GlcNAc transferase C-terminal" evidence="9">
    <location>
        <begin position="458"/>
        <end position="636"/>
    </location>
</feature>
<evidence type="ECO:0000256" key="5">
    <source>
        <dbReference type="ARBA" id="ARBA00022679"/>
    </source>
</evidence>
<dbReference type="SUPFAM" id="SSF53756">
    <property type="entry name" value="UDP-Glycosyltransferase/glycogen phosphorylase"/>
    <property type="match status" value="1"/>
</dbReference>
<dbReference type="STRING" id="1437059.A6A05_13040"/>
<evidence type="ECO:0000259" key="9">
    <source>
        <dbReference type="Pfam" id="PF13844"/>
    </source>
</evidence>
<keyword evidence="11" id="KW-1185">Reference proteome</keyword>
<dbReference type="PROSITE" id="PS50293">
    <property type="entry name" value="TPR_REGION"/>
    <property type="match status" value="1"/>
</dbReference>